<sequence>MAGNCDSAELAAQFKACLTQVTSETSLPLFVLVKGASVKLLSILLVVLDDAPSASELKHYIDEMQTDFTTQLTGVQTAVNVSVADTAKKVNESCVGLGKQVEKRIAPLEARIRVTETRIDDVFADIKALRCELGVAQTAVVLVPPSAAGAKFVRNVDPAIIVLRANAMKSRGAVMASFKGATNYASRLVNQTLGVFKPDAPGGTWKKLHVESLDRQKVEIFAGPDKSTFQIKREMACKEAKIAFDTKYPDRRICINREKGMLSYQWKELLDITPQCNEVPSLRWKIRNLEALGFDVEALRAGTSDHSPACVYIQVRQEAPAGQRSMPRVIFNSQECAEFLSYAWAAAPPSDDASQPMSREDMKTLMDEAARSARDRIILRKSIAAEFLAIRSCARAVFQGDFLFAQRLLRSHPLARGHLDAQLDSRQVSRLDLLRKRQKGLAKMQQLWSPFDKRMHLAVVRLDNGTSLTEPNSMLHQSGDHWKSIFTAKQYVSDAASAPLIQRAPKMPAVIDRPDRGTTRACADDVGMALRLSVHLLRASRVFEEAERAANLRAKSITCTIAPLCGPLTARLNCRIKAWLLEQIPAWKDSVIDDELGYLGMLLGPAVTPEDPWIKPVDQHIQRSRTVGGALPHPAGELAVLSCTAELECTRGGQAEAARSPTRCSLSVTRPFLQGLEAAAGERRTRRRRRAPGELPGSHARRKLARLAAEGDWARREVLSLVAEEPPEPSHDSTALARLARLVSTTGRTEAFDLKNYPDSHSDSPEPPMIKFRQENERRTWHFALPCDYDYDCCFRREKGKGYTKNRDKDKYNRLLIAASLLTALVEAQRPLMTKMEKDALPLPITPTLMTGILVGTFWLSLLGVGFCCLFQVQTPSLLLDPTDKGLVINKNY</sequence>
<feature type="transmembrane region" description="Helical" evidence="2">
    <location>
        <begin position="849"/>
        <end position="873"/>
    </location>
</feature>
<organism evidence="3 4">
    <name type="scientific">Prorocentrum cordatum</name>
    <dbReference type="NCBI Taxonomy" id="2364126"/>
    <lineage>
        <taxon>Eukaryota</taxon>
        <taxon>Sar</taxon>
        <taxon>Alveolata</taxon>
        <taxon>Dinophyceae</taxon>
        <taxon>Prorocentrales</taxon>
        <taxon>Prorocentraceae</taxon>
        <taxon>Prorocentrum</taxon>
    </lineage>
</organism>
<protein>
    <submittedName>
        <fullName evidence="3">Uncharacterized protein</fullName>
    </submittedName>
</protein>
<gene>
    <name evidence="3" type="ORF">PCOR1329_LOCUS24518</name>
</gene>
<name>A0ABN9RX79_9DINO</name>
<evidence type="ECO:0000313" key="4">
    <source>
        <dbReference type="Proteomes" id="UP001189429"/>
    </source>
</evidence>
<keyword evidence="2" id="KW-0812">Transmembrane</keyword>
<reference evidence="3" key="1">
    <citation type="submission" date="2023-10" db="EMBL/GenBank/DDBJ databases">
        <authorList>
            <person name="Chen Y."/>
            <person name="Shah S."/>
            <person name="Dougan E. K."/>
            <person name="Thang M."/>
            <person name="Chan C."/>
        </authorList>
    </citation>
    <scope>NUCLEOTIDE SEQUENCE [LARGE SCALE GENOMIC DNA]</scope>
</reference>
<comment type="caution">
    <text evidence="3">The sequence shown here is derived from an EMBL/GenBank/DDBJ whole genome shotgun (WGS) entry which is preliminary data.</text>
</comment>
<evidence type="ECO:0000256" key="1">
    <source>
        <dbReference type="SAM" id="MobiDB-lite"/>
    </source>
</evidence>
<keyword evidence="4" id="KW-1185">Reference proteome</keyword>
<keyword evidence="2" id="KW-0472">Membrane</keyword>
<keyword evidence="2" id="KW-1133">Transmembrane helix</keyword>
<evidence type="ECO:0000256" key="2">
    <source>
        <dbReference type="SAM" id="Phobius"/>
    </source>
</evidence>
<proteinExistence type="predicted"/>
<feature type="region of interest" description="Disordered" evidence="1">
    <location>
        <begin position="677"/>
        <end position="699"/>
    </location>
</feature>
<dbReference type="Proteomes" id="UP001189429">
    <property type="component" value="Unassembled WGS sequence"/>
</dbReference>
<evidence type="ECO:0000313" key="3">
    <source>
        <dbReference type="EMBL" id="CAK0823981.1"/>
    </source>
</evidence>
<accession>A0ABN9RX79</accession>
<dbReference type="EMBL" id="CAUYUJ010008446">
    <property type="protein sequence ID" value="CAK0823981.1"/>
    <property type="molecule type" value="Genomic_DNA"/>
</dbReference>